<dbReference type="FunFam" id="3.30.70.980:FF:000002">
    <property type="entry name" value="Probable transcriptional regulatory protein YebC"/>
    <property type="match status" value="1"/>
</dbReference>
<dbReference type="PANTHER" id="PTHR12532">
    <property type="entry name" value="TRANSLATIONAL ACTIVATOR OF CYTOCHROME C OXIDASE 1"/>
    <property type="match status" value="1"/>
</dbReference>
<dbReference type="GO" id="GO:0003677">
    <property type="term" value="F:DNA binding"/>
    <property type="evidence" value="ECO:0007669"/>
    <property type="project" value="UniProtKB-UniRule"/>
</dbReference>
<accession>A0A6A8M703</accession>
<dbReference type="InterPro" id="IPR049083">
    <property type="entry name" value="TACO1_YebC_N"/>
</dbReference>
<evidence type="ECO:0000259" key="7">
    <source>
        <dbReference type="Pfam" id="PF01709"/>
    </source>
</evidence>
<dbReference type="RefSeq" id="WP_277006944.1">
    <property type="nucleotide sequence ID" value="NZ_JAQXPA010000050.1"/>
</dbReference>
<feature type="domain" description="TACO1/YebC-like N-terminal" evidence="8">
    <location>
        <begin position="6"/>
        <end position="72"/>
    </location>
</feature>
<dbReference type="InterPro" id="IPR029072">
    <property type="entry name" value="YebC-like"/>
</dbReference>
<keyword evidence="4 6" id="KW-0238">DNA-binding</keyword>
<dbReference type="NCBIfam" id="NF001030">
    <property type="entry name" value="PRK00110.1"/>
    <property type="match status" value="1"/>
</dbReference>
<dbReference type="AlphaFoldDB" id="A0A6A8M703"/>
<dbReference type="InterPro" id="IPR048300">
    <property type="entry name" value="TACO1_YebC-like_2nd/3rd_dom"/>
</dbReference>
<dbReference type="NCBIfam" id="NF009044">
    <property type="entry name" value="PRK12378.1"/>
    <property type="match status" value="1"/>
</dbReference>
<dbReference type="InterPro" id="IPR026564">
    <property type="entry name" value="Transcrip_reg_TACO1-like_dom3"/>
</dbReference>
<name>A0A6A8M703_9FIRM</name>
<dbReference type="PANTHER" id="PTHR12532:SF6">
    <property type="entry name" value="TRANSCRIPTIONAL REGULATORY PROTEIN YEBC-RELATED"/>
    <property type="match status" value="1"/>
</dbReference>
<evidence type="ECO:0000256" key="6">
    <source>
        <dbReference type="HAMAP-Rule" id="MF_00693"/>
    </source>
</evidence>
<keyword evidence="5 6" id="KW-0804">Transcription</keyword>
<dbReference type="GO" id="GO:0006355">
    <property type="term" value="P:regulation of DNA-templated transcription"/>
    <property type="evidence" value="ECO:0007669"/>
    <property type="project" value="UniProtKB-UniRule"/>
</dbReference>
<evidence type="ECO:0000259" key="8">
    <source>
        <dbReference type="Pfam" id="PF20772"/>
    </source>
</evidence>
<dbReference type="InterPro" id="IPR002876">
    <property type="entry name" value="Transcrip_reg_TACO1-like"/>
</dbReference>
<dbReference type="Gene3D" id="3.30.70.980">
    <property type="match status" value="2"/>
</dbReference>
<organism evidence="9">
    <name type="scientific">Baileyella intestinalis</name>
    <dbReference type="NCBI Taxonomy" id="2606709"/>
    <lineage>
        <taxon>Bacteria</taxon>
        <taxon>Bacillati</taxon>
        <taxon>Bacillota</taxon>
        <taxon>Clostridia</taxon>
        <taxon>Peptostreptococcales</taxon>
        <taxon>Anaerovoracaceae</taxon>
        <taxon>Baileyella</taxon>
    </lineage>
</organism>
<gene>
    <name evidence="9" type="ORF">FYJ66_05845</name>
</gene>
<dbReference type="SUPFAM" id="SSF75625">
    <property type="entry name" value="YebC-like"/>
    <property type="match status" value="1"/>
</dbReference>
<protein>
    <recommendedName>
        <fullName evidence="6">Probable transcriptional regulatory protein FYJ66_05845</fullName>
    </recommendedName>
</protein>
<dbReference type="Pfam" id="PF20772">
    <property type="entry name" value="TACO1_YebC_N"/>
    <property type="match status" value="1"/>
</dbReference>
<evidence type="ECO:0000256" key="5">
    <source>
        <dbReference type="ARBA" id="ARBA00023163"/>
    </source>
</evidence>
<comment type="similarity">
    <text evidence="1 6">Belongs to the TACO1 family.</text>
</comment>
<proteinExistence type="inferred from homology"/>
<reference evidence="9" key="1">
    <citation type="submission" date="2019-09" db="EMBL/GenBank/DDBJ databases">
        <title>In-depth cultivation of the pig gut microbiome towards novel bacterial diversity and tailored functional studies.</title>
        <authorList>
            <person name="Wylensek D."/>
            <person name="Hitch T.C.A."/>
            <person name="Clavel T."/>
        </authorList>
    </citation>
    <scope>NUCLEOTIDE SEQUENCE</scope>
    <source>
        <strain evidence="9">RF-744-FAT-WT-3</strain>
    </source>
</reference>
<evidence type="ECO:0000256" key="2">
    <source>
        <dbReference type="ARBA" id="ARBA00022490"/>
    </source>
</evidence>
<sequence>MGRHGTIAGRKSAQDAKRSAMFTKYTRQIIVAAKNGGDPEFNFTLRAAIDKAKSIGMPGSNIERAIKKGTGELEGESYEELTFEGYGPSGVAVIVEALTDNKNRTASFVRSTFDKNGGNLGTPGCVSYMFSRKGVILVEKTDDIDEDELMMAALDAGAEDMKSDDDSFEILCDAPELSAVTDGVKAAGYEVVQSEVEFVASIDATVADEDVKSLRKLIDTLEDNDDVQKVAFNCDLPEEE</sequence>
<keyword evidence="3 6" id="KW-0805">Transcription regulation</keyword>
<feature type="domain" description="TACO1/YebC-like second and third" evidence="7">
    <location>
        <begin position="78"/>
        <end position="233"/>
    </location>
</feature>
<evidence type="ECO:0000256" key="3">
    <source>
        <dbReference type="ARBA" id="ARBA00023015"/>
    </source>
</evidence>
<comment type="subcellular location">
    <subcellularLocation>
        <location evidence="6">Cytoplasm</location>
    </subcellularLocation>
</comment>
<evidence type="ECO:0000313" key="9">
    <source>
        <dbReference type="EMBL" id="MST69112.1"/>
    </source>
</evidence>
<dbReference type="Pfam" id="PF01709">
    <property type="entry name" value="Transcrip_reg"/>
    <property type="match status" value="1"/>
</dbReference>
<evidence type="ECO:0000256" key="4">
    <source>
        <dbReference type="ARBA" id="ARBA00023125"/>
    </source>
</evidence>
<dbReference type="GO" id="GO:0005829">
    <property type="term" value="C:cytosol"/>
    <property type="evidence" value="ECO:0007669"/>
    <property type="project" value="TreeGrafter"/>
</dbReference>
<dbReference type="HAMAP" id="MF_00693">
    <property type="entry name" value="Transcrip_reg_TACO1"/>
    <property type="match status" value="1"/>
</dbReference>
<dbReference type="Gene3D" id="1.10.10.200">
    <property type="match status" value="1"/>
</dbReference>
<dbReference type="InterPro" id="IPR017856">
    <property type="entry name" value="Integrase-like_N"/>
</dbReference>
<dbReference type="EMBL" id="VUNB01000004">
    <property type="protein sequence ID" value="MST69112.1"/>
    <property type="molecule type" value="Genomic_DNA"/>
</dbReference>
<keyword evidence="2 6" id="KW-0963">Cytoplasm</keyword>
<comment type="caution">
    <text evidence="9">The sequence shown here is derived from an EMBL/GenBank/DDBJ whole genome shotgun (WGS) entry which is preliminary data.</text>
</comment>
<dbReference type="NCBIfam" id="TIGR01033">
    <property type="entry name" value="YebC/PmpR family DNA-binding transcriptional regulator"/>
    <property type="match status" value="1"/>
</dbReference>
<evidence type="ECO:0000256" key="1">
    <source>
        <dbReference type="ARBA" id="ARBA00008724"/>
    </source>
</evidence>